<dbReference type="PANTHER" id="PTHR42064:SF1">
    <property type="entry name" value="YALI0F28677P"/>
    <property type="match status" value="1"/>
</dbReference>
<evidence type="ECO:0000313" key="2">
    <source>
        <dbReference type="EMBL" id="RMY94433.1"/>
    </source>
</evidence>
<feature type="region of interest" description="Disordered" evidence="1">
    <location>
        <begin position="80"/>
        <end position="115"/>
    </location>
</feature>
<dbReference type="VEuPathDB" id="FungiDB:BTJ68_10794"/>
<dbReference type="OrthoDB" id="3548913at2759"/>
<feature type="compositionally biased region" description="Polar residues" evidence="1">
    <location>
        <begin position="85"/>
        <end position="96"/>
    </location>
</feature>
<feature type="region of interest" description="Disordered" evidence="1">
    <location>
        <begin position="1042"/>
        <end position="1075"/>
    </location>
</feature>
<protein>
    <submittedName>
        <fullName evidence="2">Uncharacterized protein</fullName>
    </submittedName>
</protein>
<feature type="region of interest" description="Disordered" evidence="1">
    <location>
        <begin position="13"/>
        <end position="66"/>
    </location>
</feature>
<feature type="region of interest" description="Disordered" evidence="1">
    <location>
        <begin position="986"/>
        <end position="1020"/>
    </location>
</feature>
<accession>A0A3M7G0E3</accession>
<feature type="region of interest" description="Disordered" evidence="1">
    <location>
        <begin position="1312"/>
        <end position="1338"/>
    </location>
</feature>
<feature type="compositionally biased region" description="Polar residues" evidence="1">
    <location>
        <begin position="1312"/>
        <end position="1327"/>
    </location>
</feature>
<comment type="caution">
    <text evidence="2">The sequence shown here is derived from an EMBL/GenBank/DDBJ whole genome shotgun (WGS) entry which is preliminary data.</text>
</comment>
<dbReference type="Proteomes" id="UP000268823">
    <property type="component" value="Unassembled WGS sequence"/>
</dbReference>
<name>A0A3M7G0E3_HORWE</name>
<reference evidence="2 3" key="1">
    <citation type="journal article" date="2018" name="BMC Genomics">
        <title>Genomic evidence for intraspecific hybridization in a clonal and extremely halotolerant yeast.</title>
        <authorList>
            <person name="Gostincar C."/>
            <person name="Stajich J.E."/>
            <person name="Zupancic J."/>
            <person name="Zalar P."/>
            <person name="Gunde-Cimerman N."/>
        </authorList>
    </citation>
    <scope>NUCLEOTIDE SEQUENCE [LARGE SCALE GENOMIC DNA]</scope>
    <source>
        <strain evidence="2 3">EXF-2788</strain>
    </source>
</reference>
<dbReference type="PANTHER" id="PTHR42064">
    <property type="entry name" value="YALI0F28677P"/>
    <property type="match status" value="1"/>
</dbReference>
<evidence type="ECO:0000313" key="3">
    <source>
        <dbReference type="Proteomes" id="UP000268823"/>
    </source>
</evidence>
<proteinExistence type="predicted"/>
<feature type="compositionally biased region" description="Polar residues" evidence="1">
    <location>
        <begin position="1046"/>
        <end position="1058"/>
    </location>
</feature>
<feature type="compositionally biased region" description="Polar residues" evidence="1">
    <location>
        <begin position="1065"/>
        <end position="1075"/>
    </location>
</feature>
<dbReference type="EMBL" id="QWIR01000013">
    <property type="protein sequence ID" value="RMY94433.1"/>
    <property type="molecule type" value="Genomic_DNA"/>
</dbReference>
<gene>
    <name evidence="2" type="ORF">D0861_01341</name>
</gene>
<sequence length="1451" mass="160620">MLDVDVPLEVVKEKLRSPVSPLGPSDHASRSSTPGLPSLDGLSGRTPPISLPPRPRSSPPSMEMVMKPGGLFVLGLAHHTERNPSETPSPERNSLLGNPAFPGVDNDPPAPRKAPSLTHVAHILKSQRSHERQALQRDDHFHSLQVKAAGTYRLAHATHLVQKTLAECIRAEDKERFVSLQNALQDALALRQQGCQLSDPELSATDSHFPLHQLPETARALAKQFLSAIRHDGDFLANRIASLSHQELLALLPENLAARSSDSVFGSSTGSKSRIAAHLGYLADVQTDLLSSGSFSSTLETMILSVRDLSMPQAIEERRSLDLWSTVCARLIVEQKPGSEKLVPAVMDIWTSSCDWPGKTRIDLWISETLRKGAFLMEQPSKQSFRIRVHGRPDSSADDEKKSEDFYSQATDALLDLLADPSNVSVIPNKALEMCRAIWTKLRTSPGHQRGFPHFILTRWLFSSFLVQVVTLPEVWLNYWIGKASTDDAKAFDIVSELHISDIARQRILREIANRAQKVVFDVTYSWKYGTSVPSQAIHRVQAIMARLSSLHPLPQPKQSHACCPRVTLPAIEIVRMIRALHPQRRPSSLLSDIDTLHSGVRSSASSVSGFSLFQNSAALPTITQTQPAWQLEALKVGETHTGTFSGHPSGSAPATVQSETLAADASQLLEAAQSLEDQLSLGPARTEWLSFDLQSETDECDANGNKIKVEMTHQRRVRQCIDIVDALVQDFEADEDINKYAPVEDCYEDLTLALERRIRNAEAIGDFLGAHYWLERLYQLQHLHTSEAIDSSMATALEAMISEAGRSLEYSESTMQLYDRSLRLLQPSLDSETAALKRFSNTMERLRNRMWFVSDVRTSALYDEARCVAGALRVMGKPKRGVQTRAAPPLRHWSASRLTTSFHLKTEAQILEIMSAMPHQGGPNKLSDDQARSTISWMDTNNIENLCKGEERLHRLSMEIRKCVERATGAESALLLSNALFTPRSPAPSATVAHRTFDRPTSGQAIGRRTDRLTLKTDVPGSIGSASSASYALSSTSSHDIFDSRSPTLTHRSSTPFWSPAATEGNSASSATSIGSRAAPMISHPSKTLSHTPQPVQNEVDRLKRDLTSFLLSDVASCLFVDGSETDHAFWTGLGGELSRDYLRNVPGQPNRVQEPADALHKKTKCVPFDYSSSLSHMLRTFSAFTDPLSKLFKLDEISQLLALKMGVNDKSNEPDPTPGLRSYQRLAKNAHPSEDDLVSSFRSLFADPALRPNTIFRDLQYIAALVPAQFLESMEQGKAFWNAAVAITQLKQDTCKFMVETADSIIAYHSNNRGHGRSPSSAQQQRDSAAFTSSSRSSSAEDVSRYSMADAGYLLQITAREGNHVAQRELATLYLTNPDLMDHIVAPFARPRDVFKEELESKWRKNQDPSRCDPATMCVAHHWMSLSSKSGDALAKEYLRQREEMEKLP</sequence>
<feature type="compositionally biased region" description="Pro residues" evidence="1">
    <location>
        <begin position="49"/>
        <end position="58"/>
    </location>
</feature>
<evidence type="ECO:0000256" key="1">
    <source>
        <dbReference type="SAM" id="MobiDB-lite"/>
    </source>
</evidence>
<feature type="compositionally biased region" description="Low complexity" evidence="1">
    <location>
        <begin position="1328"/>
        <end position="1338"/>
    </location>
</feature>
<organism evidence="2 3">
    <name type="scientific">Hortaea werneckii</name>
    <name type="common">Black yeast</name>
    <name type="synonym">Cladosporium werneckii</name>
    <dbReference type="NCBI Taxonomy" id="91943"/>
    <lineage>
        <taxon>Eukaryota</taxon>
        <taxon>Fungi</taxon>
        <taxon>Dikarya</taxon>
        <taxon>Ascomycota</taxon>
        <taxon>Pezizomycotina</taxon>
        <taxon>Dothideomycetes</taxon>
        <taxon>Dothideomycetidae</taxon>
        <taxon>Mycosphaerellales</taxon>
        <taxon>Teratosphaeriaceae</taxon>
        <taxon>Hortaea</taxon>
    </lineage>
</organism>